<dbReference type="RefSeq" id="WP_145640024.1">
    <property type="nucleotide sequence ID" value="NZ_VIWP01000005.1"/>
</dbReference>
<evidence type="ECO:0000259" key="2">
    <source>
        <dbReference type="SMART" id="SM00849"/>
    </source>
</evidence>
<sequence length="296" mass="32880">MMSMLDDFRIFEPYPGIFAYYDGRIAGKRLYSEGPNWLDDGAFSLGIASFAIVDGGEALVYDTHISLDHARAIRAHLEGLGVTKITVILSHFHNDHIAGNEVFADCEIIANSKTEKLLEAEKPRIATRLPKIDPVIMPNSLFDGYRTITVGNRTVELHEFDIHSPDATVLWLPHERILFAGDTLEDTVTYMTDAAALQKHILELNRLATFPIAKILPCHGDPDRIAAGGYEPSFIDATIRYVEAMNEDVAEPEIWTMPLPEAVSEDVESGALIYIPAYEEVHASNIALLKAFRSKA</sequence>
<name>A0A561QPK7_9HYPH</name>
<protein>
    <submittedName>
        <fullName evidence="3">Glyoxylase-like metal-dependent hydrolase (Beta-lactamase superfamily II)</fullName>
    </submittedName>
</protein>
<proteinExistence type="inferred from homology"/>
<dbReference type="PANTHER" id="PTHR42951">
    <property type="entry name" value="METALLO-BETA-LACTAMASE DOMAIN-CONTAINING"/>
    <property type="match status" value="1"/>
</dbReference>
<dbReference type="Gene3D" id="3.60.15.10">
    <property type="entry name" value="Ribonuclease Z/Hydroxyacylglutathione hydrolase-like"/>
    <property type="match status" value="1"/>
</dbReference>
<dbReference type="GO" id="GO:0016787">
    <property type="term" value="F:hydrolase activity"/>
    <property type="evidence" value="ECO:0007669"/>
    <property type="project" value="UniProtKB-KW"/>
</dbReference>
<dbReference type="InterPro" id="IPR036866">
    <property type="entry name" value="RibonucZ/Hydroxyglut_hydro"/>
</dbReference>
<dbReference type="OrthoDB" id="420651at2"/>
<accession>A0A561QPK7</accession>
<dbReference type="GO" id="GO:0017001">
    <property type="term" value="P:antibiotic catabolic process"/>
    <property type="evidence" value="ECO:0007669"/>
    <property type="project" value="UniProtKB-ARBA"/>
</dbReference>
<dbReference type="InterPro" id="IPR050855">
    <property type="entry name" value="NDM-1-like"/>
</dbReference>
<dbReference type="PANTHER" id="PTHR42951:SF4">
    <property type="entry name" value="ACYL-COENZYME A THIOESTERASE MBLAC2"/>
    <property type="match status" value="1"/>
</dbReference>
<keyword evidence="4" id="KW-1185">Reference proteome</keyword>
<keyword evidence="3" id="KW-0378">Hydrolase</keyword>
<reference evidence="3 4" key="1">
    <citation type="submission" date="2019-06" db="EMBL/GenBank/DDBJ databases">
        <title>Sorghum-associated microbial communities from plants grown in Nebraska, USA.</title>
        <authorList>
            <person name="Schachtman D."/>
        </authorList>
    </citation>
    <scope>NUCLEOTIDE SEQUENCE [LARGE SCALE GENOMIC DNA]</scope>
    <source>
        <strain evidence="3 4">1225</strain>
    </source>
</reference>
<organism evidence="3 4">
    <name type="scientific">Neorhizobium alkalisoli</name>
    <dbReference type="NCBI Taxonomy" id="528178"/>
    <lineage>
        <taxon>Bacteria</taxon>
        <taxon>Pseudomonadati</taxon>
        <taxon>Pseudomonadota</taxon>
        <taxon>Alphaproteobacteria</taxon>
        <taxon>Hyphomicrobiales</taxon>
        <taxon>Rhizobiaceae</taxon>
        <taxon>Rhizobium/Agrobacterium group</taxon>
        <taxon>Neorhizobium</taxon>
    </lineage>
</organism>
<comment type="caution">
    <text evidence="3">The sequence shown here is derived from an EMBL/GenBank/DDBJ whole genome shotgun (WGS) entry which is preliminary data.</text>
</comment>
<evidence type="ECO:0000256" key="1">
    <source>
        <dbReference type="ARBA" id="ARBA00005250"/>
    </source>
</evidence>
<evidence type="ECO:0000313" key="4">
    <source>
        <dbReference type="Proteomes" id="UP000320653"/>
    </source>
</evidence>
<dbReference type="EMBL" id="VIWP01000005">
    <property type="protein sequence ID" value="TWF52328.1"/>
    <property type="molecule type" value="Genomic_DNA"/>
</dbReference>
<dbReference type="SUPFAM" id="SSF56281">
    <property type="entry name" value="Metallo-hydrolase/oxidoreductase"/>
    <property type="match status" value="1"/>
</dbReference>
<dbReference type="SMART" id="SM00849">
    <property type="entry name" value="Lactamase_B"/>
    <property type="match status" value="1"/>
</dbReference>
<comment type="similarity">
    <text evidence="1">Belongs to the metallo-beta-lactamase superfamily. Class-B beta-lactamase family.</text>
</comment>
<evidence type="ECO:0000313" key="3">
    <source>
        <dbReference type="EMBL" id="TWF52328.1"/>
    </source>
</evidence>
<gene>
    <name evidence="3" type="ORF">FHW37_105431</name>
</gene>
<dbReference type="Proteomes" id="UP000320653">
    <property type="component" value="Unassembled WGS sequence"/>
</dbReference>
<dbReference type="AlphaFoldDB" id="A0A561QPK7"/>
<dbReference type="InterPro" id="IPR001279">
    <property type="entry name" value="Metallo-B-lactamas"/>
</dbReference>
<dbReference type="Pfam" id="PF00753">
    <property type="entry name" value="Lactamase_B"/>
    <property type="match status" value="1"/>
</dbReference>
<feature type="domain" description="Metallo-beta-lactamase" evidence="2">
    <location>
        <begin position="46"/>
        <end position="219"/>
    </location>
</feature>